<gene>
    <name evidence="2" type="ORF">WCD58_28800</name>
</gene>
<dbReference type="Pfam" id="PF08021">
    <property type="entry name" value="FAD_binding_9"/>
    <property type="match status" value="1"/>
</dbReference>
<dbReference type="RefSeq" id="WP_337706564.1">
    <property type="nucleotide sequence ID" value="NZ_JBBEGM010000016.1"/>
</dbReference>
<proteinExistence type="predicted"/>
<dbReference type="InterPro" id="IPR017927">
    <property type="entry name" value="FAD-bd_FR_type"/>
</dbReference>
<sequence length="233" mass="24866">MPSLPAPLAARAERWFGRPATVVEVVDLSPGLVRVGFVGPHWRGRPWVRGQEVEFRVGDREFRHYTPADVDPDRGRFDVVFVRHGDAPGTAWLAGLRLGAEVGVMGPGGGVRREPDRRELFLGDASALGLFAAVVPTSGDARGAIEVAPADLGAAATLVPALDVVAAGAVPGVALDAWLDNWVADRETAPEQVCLAGHVGTIDRLRRRVRVQYGLARRAVATKAHWADGKQGL</sequence>
<dbReference type="PROSITE" id="PS51384">
    <property type="entry name" value="FAD_FR"/>
    <property type="match status" value="1"/>
</dbReference>
<evidence type="ECO:0000259" key="1">
    <source>
        <dbReference type="PROSITE" id="PS51384"/>
    </source>
</evidence>
<dbReference type="InterPro" id="IPR017938">
    <property type="entry name" value="Riboflavin_synthase-like_b-brl"/>
</dbReference>
<dbReference type="InterPro" id="IPR013113">
    <property type="entry name" value="SIP_FAD-bd"/>
</dbReference>
<comment type="caution">
    <text evidence="2">The sequence shown here is derived from an EMBL/GenBank/DDBJ whole genome shotgun (WGS) entry which is preliminary data.</text>
</comment>
<keyword evidence="3" id="KW-1185">Reference proteome</keyword>
<dbReference type="InterPro" id="IPR039374">
    <property type="entry name" value="SIP_fam"/>
</dbReference>
<organism evidence="2 3">
    <name type="scientific">Actinomycetospora flava</name>
    <dbReference type="NCBI Taxonomy" id="3129232"/>
    <lineage>
        <taxon>Bacteria</taxon>
        <taxon>Bacillati</taxon>
        <taxon>Actinomycetota</taxon>
        <taxon>Actinomycetes</taxon>
        <taxon>Pseudonocardiales</taxon>
        <taxon>Pseudonocardiaceae</taxon>
        <taxon>Actinomycetospora</taxon>
    </lineage>
</organism>
<feature type="domain" description="FAD-binding FR-type" evidence="1">
    <location>
        <begin position="15"/>
        <end position="114"/>
    </location>
</feature>
<dbReference type="EMBL" id="JBBEGM010000016">
    <property type="protein sequence ID" value="MEJ2865191.1"/>
    <property type="molecule type" value="Genomic_DNA"/>
</dbReference>
<evidence type="ECO:0000313" key="2">
    <source>
        <dbReference type="EMBL" id="MEJ2865191.1"/>
    </source>
</evidence>
<accession>A0ABU8MDW7</accession>
<protein>
    <submittedName>
        <fullName evidence="2">Siderophore-interacting protein</fullName>
    </submittedName>
</protein>
<reference evidence="2 3" key="1">
    <citation type="submission" date="2024-03" db="EMBL/GenBank/DDBJ databases">
        <title>Actinomycetospora sp. OC33-EN07, a novel actinomycete isolated from wild orchid (Aerides multiflora).</title>
        <authorList>
            <person name="Suriyachadkun C."/>
        </authorList>
    </citation>
    <scope>NUCLEOTIDE SEQUENCE [LARGE SCALE GENOMIC DNA]</scope>
    <source>
        <strain evidence="2 3">OC33-EN07</strain>
    </source>
</reference>
<name>A0ABU8MDW7_9PSEU</name>
<dbReference type="Gene3D" id="2.40.30.10">
    <property type="entry name" value="Translation factors"/>
    <property type="match status" value="1"/>
</dbReference>
<dbReference type="PANTHER" id="PTHR30157:SF0">
    <property type="entry name" value="NADPH-DEPENDENT FERRIC-CHELATE REDUCTASE"/>
    <property type="match status" value="1"/>
</dbReference>
<dbReference type="SUPFAM" id="SSF63380">
    <property type="entry name" value="Riboflavin synthase domain-like"/>
    <property type="match status" value="1"/>
</dbReference>
<dbReference type="PANTHER" id="PTHR30157">
    <property type="entry name" value="FERRIC REDUCTASE, NADPH-DEPENDENT"/>
    <property type="match status" value="1"/>
</dbReference>
<dbReference type="Proteomes" id="UP001369736">
    <property type="component" value="Unassembled WGS sequence"/>
</dbReference>
<evidence type="ECO:0000313" key="3">
    <source>
        <dbReference type="Proteomes" id="UP001369736"/>
    </source>
</evidence>